<comment type="subcellular location">
    <subcellularLocation>
        <location evidence="7">Cytoplasm</location>
    </subcellularLocation>
</comment>
<evidence type="ECO:0000256" key="1">
    <source>
        <dbReference type="ARBA" id="ARBA00004985"/>
    </source>
</evidence>
<evidence type="ECO:0000256" key="6">
    <source>
        <dbReference type="ARBA" id="ARBA00049024"/>
    </source>
</evidence>
<dbReference type="NCBIfam" id="NF001221">
    <property type="entry name" value="PRK00197.1"/>
    <property type="match status" value="1"/>
</dbReference>
<dbReference type="EC" id="1.2.1.41" evidence="7"/>
<keyword evidence="11" id="KW-1185">Reference proteome</keyword>
<feature type="domain" description="Aldehyde dehydrogenase" evidence="9">
    <location>
        <begin position="68"/>
        <end position="354"/>
    </location>
</feature>
<dbReference type="InterPro" id="IPR016163">
    <property type="entry name" value="Ald_DH_C"/>
</dbReference>
<reference evidence="11" key="1">
    <citation type="journal article" date="2019" name="Int. J. Syst. Evol. Microbiol.">
        <title>The Global Catalogue of Microorganisms (GCM) 10K type strain sequencing project: providing services to taxonomists for standard genome sequencing and annotation.</title>
        <authorList>
            <consortium name="The Broad Institute Genomics Platform"/>
            <consortium name="The Broad Institute Genome Sequencing Center for Infectious Disease"/>
            <person name="Wu L."/>
            <person name="Ma J."/>
        </authorList>
    </citation>
    <scope>NUCLEOTIDE SEQUENCE [LARGE SCALE GENOMIC DNA]</scope>
    <source>
        <strain evidence="11">NCAIM B.02333</strain>
    </source>
</reference>
<evidence type="ECO:0000256" key="8">
    <source>
        <dbReference type="SAM" id="MobiDB-lite"/>
    </source>
</evidence>
<comment type="pathway">
    <text evidence="1 7">Amino-acid biosynthesis; L-proline biosynthesis; L-glutamate 5-semialdehyde from L-glutamate: step 2/2.</text>
</comment>
<sequence length="487" mass="49566">MTDVLRASASPAVDDGPRTPDAAAPGTAPAAPAAGSGATAPRGTGTGAGTGADPAAAADEGTDGGVGDEVREAVHAVCRAAQVASRRLRTATGATKDAALRAAAAALVAATDRVVAANAEDLGRAERDGVSPYLRDRLRLDAGRIEDIAGAMADVVALADPVGEVVRGSTLPNGLRVRQVRRPLGVVGVVYEARPNVTVDAVALALKSGNAVVLRGGSAAAATNAVVVEVLRESLVASGLPADLVSTIDAHGREGVRALLRARGLVDVVVPRGGADLIRTVVETATVPTIETGTGNCHVYVDAAADLDEALAVCLNAKVQRPGVCNSAETVLVHRDVAEEFVPALASAMAEAGVVLHGDTTTQELAVGVPVRPATDEDWAAEYLSLDLAVRVVDDLDQALEHIDTWSSRHTEAICTTDTRAAERFVAEVDAAAVAVNASTRFTDGAQLGLGAEIGISTQKLHARGPMGLTELTTTTWVVTGDGHVRT</sequence>
<keyword evidence="4 7" id="KW-0521">NADP</keyword>
<keyword evidence="7" id="KW-0963">Cytoplasm</keyword>
<feature type="compositionally biased region" description="Low complexity" evidence="8">
    <location>
        <begin position="19"/>
        <end position="43"/>
    </location>
</feature>
<dbReference type="Pfam" id="PF00171">
    <property type="entry name" value="Aldedh"/>
    <property type="match status" value="1"/>
</dbReference>
<organism evidence="10 11">
    <name type="scientific">Aquipuribacter hungaricus</name>
    <dbReference type="NCBI Taxonomy" id="545624"/>
    <lineage>
        <taxon>Bacteria</taxon>
        <taxon>Bacillati</taxon>
        <taxon>Actinomycetota</taxon>
        <taxon>Actinomycetes</taxon>
        <taxon>Micrococcales</taxon>
        <taxon>Intrasporangiaceae</taxon>
        <taxon>Aquipuribacter</taxon>
    </lineage>
</organism>
<evidence type="ECO:0000256" key="5">
    <source>
        <dbReference type="ARBA" id="ARBA00023002"/>
    </source>
</evidence>
<dbReference type="PANTHER" id="PTHR11063">
    <property type="entry name" value="GLUTAMATE SEMIALDEHYDE DEHYDROGENASE"/>
    <property type="match status" value="1"/>
</dbReference>
<dbReference type="PANTHER" id="PTHR11063:SF8">
    <property type="entry name" value="DELTA-1-PYRROLINE-5-CARBOXYLATE SYNTHASE"/>
    <property type="match status" value="1"/>
</dbReference>
<dbReference type="CDD" id="cd07079">
    <property type="entry name" value="ALDH_F18-19_ProA-GPR"/>
    <property type="match status" value="1"/>
</dbReference>
<keyword evidence="5 7" id="KW-0560">Oxidoreductase</keyword>
<comment type="caution">
    <text evidence="10">The sequence shown here is derived from an EMBL/GenBank/DDBJ whole genome shotgun (WGS) entry which is preliminary data.</text>
</comment>
<dbReference type="GO" id="GO:0004350">
    <property type="term" value="F:glutamate-5-semialdehyde dehydrogenase activity"/>
    <property type="evidence" value="ECO:0007669"/>
    <property type="project" value="UniProtKB-EC"/>
</dbReference>
<protein>
    <recommendedName>
        <fullName evidence="7">Gamma-glutamyl phosphate reductase</fullName>
        <shortName evidence="7">GPR</shortName>
        <ecNumber evidence="7">1.2.1.41</ecNumber>
    </recommendedName>
    <alternativeName>
        <fullName evidence="7">Glutamate-5-semialdehyde dehydrogenase</fullName>
    </alternativeName>
    <alternativeName>
        <fullName evidence="7">Glutamyl-gamma-semialdehyde dehydrogenase</fullName>
        <shortName evidence="7">GSA dehydrogenase</shortName>
    </alternativeName>
</protein>
<evidence type="ECO:0000256" key="3">
    <source>
        <dbReference type="ARBA" id="ARBA00022650"/>
    </source>
</evidence>
<dbReference type="HAMAP" id="MF_00412">
    <property type="entry name" value="ProA"/>
    <property type="match status" value="1"/>
</dbReference>
<gene>
    <name evidence="7" type="primary">proA</name>
    <name evidence="10" type="ORF">ACFOLH_05800</name>
</gene>
<evidence type="ECO:0000313" key="11">
    <source>
        <dbReference type="Proteomes" id="UP001595685"/>
    </source>
</evidence>
<keyword evidence="2 7" id="KW-0028">Amino-acid biosynthesis</keyword>
<dbReference type="Proteomes" id="UP001595685">
    <property type="component" value="Unassembled WGS sequence"/>
</dbReference>
<evidence type="ECO:0000259" key="9">
    <source>
        <dbReference type="Pfam" id="PF00171"/>
    </source>
</evidence>
<dbReference type="Gene3D" id="3.40.605.10">
    <property type="entry name" value="Aldehyde Dehydrogenase, Chain A, domain 1"/>
    <property type="match status" value="1"/>
</dbReference>
<feature type="region of interest" description="Disordered" evidence="8">
    <location>
        <begin position="1"/>
        <end position="66"/>
    </location>
</feature>
<comment type="function">
    <text evidence="7">Catalyzes the NADPH-dependent reduction of L-glutamate 5-phosphate into L-glutamate 5-semialdehyde and phosphate. The product spontaneously undergoes cyclization to form 1-pyrroline-5-carboxylate.</text>
</comment>
<keyword evidence="3 7" id="KW-0641">Proline biosynthesis</keyword>
<dbReference type="PROSITE" id="PS01223">
    <property type="entry name" value="PROA"/>
    <property type="match status" value="1"/>
</dbReference>
<dbReference type="InterPro" id="IPR000965">
    <property type="entry name" value="GPR_dom"/>
</dbReference>
<dbReference type="EMBL" id="JBHRWW010000003">
    <property type="protein sequence ID" value="MFC3687853.1"/>
    <property type="molecule type" value="Genomic_DNA"/>
</dbReference>
<comment type="similarity">
    <text evidence="7">Belongs to the gamma-glutamyl phosphate reductase family.</text>
</comment>
<dbReference type="SUPFAM" id="SSF53720">
    <property type="entry name" value="ALDH-like"/>
    <property type="match status" value="1"/>
</dbReference>
<evidence type="ECO:0000256" key="7">
    <source>
        <dbReference type="HAMAP-Rule" id="MF_00412"/>
    </source>
</evidence>
<dbReference type="Gene3D" id="3.40.309.10">
    <property type="entry name" value="Aldehyde Dehydrogenase, Chain A, domain 2"/>
    <property type="match status" value="1"/>
</dbReference>
<evidence type="ECO:0000256" key="2">
    <source>
        <dbReference type="ARBA" id="ARBA00022605"/>
    </source>
</evidence>
<dbReference type="InterPro" id="IPR016162">
    <property type="entry name" value="Ald_DH_N"/>
</dbReference>
<evidence type="ECO:0000313" key="10">
    <source>
        <dbReference type="EMBL" id="MFC3687853.1"/>
    </source>
</evidence>
<comment type="catalytic activity">
    <reaction evidence="6 7">
        <text>L-glutamate 5-semialdehyde + phosphate + NADP(+) = L-glutamyl 5-phosphate + NADPH + H(+)</text>
        <dbReference type="Rhea" id="RHEA:19541"/>
        <dbReference type="ChEBI" id="CHEBI:15378"/>
        <dbReference type="ChEBI" id="CHEBI:43474"/>
        <dbReference type="ChEBI" id="CHEBI:57783"/>
        <dbReference type="ChEBI" id="CHEBI:58066"/>
        <dbReference type="ChEBI" id="CHEBI:58274"/>
        <dbReference type="ChEBI" id="CHEBI:58349"/>
        <dbReference type="EC" id="1.2.1.41"/>
    </reaction>
</comment>
<dbReference type="NCBIfam" id="TIGR00407">
    <property type="entry name" value="proA"/>
    <property type="match status" value="1"/>
</dbReference>
<evidence type="ECO:0000256" key="4">
    <source>
        <dbReference type="ARBA" id="ARBA00022857"/>
    </source>
</evidence>
<dbReference type="InterPro" id="IPR020593">
    <property type="entry name" value="G-glutamylP_reductase_CS"/>
</dbReference>
<accession>A0ABV7WH44</accession>
<name>A0ABV7WH44_9MICO</name>
<dbReference type="RefSeq" id="WP_376983841.1">
    <property type="nucleotide sequence ID" value="NZ_JBHRWW010000003.1"/>
</dbReference>
<proteinExistence type="inferred from homology"/>
<dbReference type="InterPro" id="IPR015590">
    <property type="entry name" value="Aldehyde_DH_dom"/>
</dbReference>
<dbReference type="InterPro" id="IPR016161">
    <property type="entry name" value="Ald_DH/histidinol_DH"/>
</dbReference>